<keyword evidence="3" id="KW-1185">Reference proteome</keyword>
<dbReference type="KEGG" id="nio:NITINOP_2758"/>
<accession>A0A0S4L124</accession>
<proteinExistence type="predicted"/>
<evidence type="ECO:0000313" key="2">
    <source>
        <dbReference type="EMBL" id="CUQ67730.1"/>
    </source>
</evidence>
<evidence type="ECO:0000256" key="1">
    <source>
        <dbReference type="SAM" id="MobiDB-lite"/>
    </source>
</evidence>
<dbReference type="AlphaFoldDB" id="A0A0S4L124"/>
<dbReference type="Proteomes" id="UP000066284">
    <property type="component" value="Chromosome 1"/>
</dbReference>
<dbReference type="RefSeq" id="WP_062486535.1">
    <property type="nucleotide sequence ID" value="NZ_LN885086.1"/>
</dbReference>
<protein>
    <submittedName>
        <fullName evidence="2">Uncharacterized protein</fullName>
    </submittedName>
</protein>
<feature type="compositionally biased region" description="Basic and acidic residues" evidence="1">
    <location>
        <begin position="1"/>
        <end position="13"/>
    </location>
</feature>
<gene>
    <name evidence="2" type="ORF">NITINOP_2758</name>
</gene>
<feature type="region of interest" description="Disordered" evidence="1">
    <location>
        <begin position="1"/>
        <end position="20"/>
    </location>
</feature>
<evidence type="ECO:0000313" key="3">
    <source>
        <dbReference type="Proteomes" id="UP000066284"/>
    </source>
</evidence>
<dbReference type="EMBL" id="LN885086">
    <property type="protein sequence ID" value="CUQ67730.1"/>
    <property type="molecule type" value="Genomic_DNA"/>
</dbReference>
<dbReference type="STRING" id="1715989.NITINOP_2758"/>
<reference evidence="3" key="1">
    <citation type="submission" date="2015-09" db="EMBL/GenBank/DDBJ databases">
        <authorList>
            <person name="Daims H."/>
        </authorList>
    </citation>
    <scope>NUCLEOTIDE SEQUENCE [LARGE SCALE GENOMIC DNA]</scope>
</reference>
<name>A0A0S4L124_9BACT</name>
<organism evidence="2 3">
    <name type="scientific">Candidatus Nitrospira inopinata</name>
    <dbReference type="NCBI Taxonomy" id="1715989"/>
    <lineage>
        <taxon>Bacteria</taxon>
        <taxon>Pseudomonadati</taxon>
        <taxon>Nitrospirota</taxon>
        <taxon>Nitrospiria</taxon>
        <taxon>Nitrospirales</taxon>
        <taxon>Nitrospiraceae</taxon>
        <taxon>Nitrospira</taxon>
    </lineage>
</organism>
<dbReference type="OrthoDB" id="9808820at2"/>
<sequence>MGIFRRPELEKDNPIAPQLYVGPRRRHKLFRDAEHDPSAEGDSLADTLRTLSQAAKRFADGVPISKGNQKERAALLKAIAEANRLLLKQ</sequence>